<keyword evidence="6" id="KW-0509">mRNA transport</keyword>
<dbReference type="SUPFAM" id="SSF54648">
    <property type="entry name" value="DLC"/>
    <property type="match status" value="1"/>
</dbReference>
<reference evidence="11" key="1">
    <citation type="submission" date="2019-05" db="EMBL/GenBank/DDBJ databases">
        <title>Annotation for the trematode Fasciolopsis buski.</title>
        <authorList>
            <person name="Choi Y.-J."/>
        </authorList>
    </citation>
    <scope>NUCLEOTIDE SEQUENCE</scope>
    <source>
        <strain evidence="11">HT</strain>
        <tissue evidence="11">Whole worm</tissue>
    </source>
</reference>
<keyword evidence="10" id="KW-0243">Dynein</keyword>
<dbReference type="GO" id="GO:0005868">
    <property type="term" value="C:cytoplasmic dynein complex"/>
    <property type="evidence" value="ECO:0007669"/>
    <property type="project" value="TreeGrafter"/>
</dbReference>
<keyword evidence="10" id="KW-0505">Motor protein</keyword>
<evidence type="ECO:0000313" key="12">
    <source>
        <dbReference type="Proteomes" id="UP000728185"/>
    </source>
</evidence>
<dbReference type="InterPro" id="IPR001372">
    <property type="entry name" value="Dynein_light_chain_typ-1/2"/>
</dbReference>
<dbReference type="GO" id="GO:0007017">
    <property type="term" value="P:microtubule-based process"/>
    <property type="evidence" value="ECO:0007669"/>
    <property type="project" value="InterPro"/>
</dbReference>
<dbReference type="GO" id="GO:0005874">
    <property type="term" value="C:microtubule"/>
    <property type="evidence" value="ECO:0007669"/>
    <property type="project" value="UniProtKB-KW"/>
</dbReference>
<evidence type="ECO:0000256" key="2">
    <source>
        <dbReference type="ARBA" id="ARBA00004245"/>
    </source>
</evidence>
<keyword evidence="11" id="KW-0969">Cilium</keyword>
<keyword evidence="7" id="KW-0653">Protein transport</keyword>
<sequence>MSEDDSSLSETRERALVKTTKLSQDWQQLAVDVYAVARQSYEDNEDIAAFIKKEFDLRYTGVWNCVVGKDFGCYVSHLKGCFSYFQMESKGVLLFRTG</sequence>
<keyword evidence="11" id="KW-0282">Flagellum</keyword>
<dbReference type="FunFam" id="3.30.740.10:FF:000005">
    <property type="entry name" value="Dynein light chain"/>
    <property type="match status" value="1"/>
</dbReference>
<dbReference type="Gene3D" id="3.30.740.10">
    <property type="entry name" value="Protein Inhibitor Of Neuronal Nitric Oxide Synthase"/>
    <property type="match status" value="1"/>
</dbReference>
<dbReference type="OrthoDB" id="10033309at2759"/>
<evidence type="ECO:0000256" key="5">
    <source>
        <dbReference type="ARBA" id="ARBA00022701"/>
    </source>
</evidence>
<evidence type="ECO:0000256" key="3">
    <source>
        <dbReference type="ARBA" id="ARBA00022448"/>
    </source>
</evidence>
<dbReference type="GO" id="GO:0051028">
    <property type="term" value="P:mRNA transport"/>
    <property type="evidence" value="ECO:0007669"/>
    <property type="project" value="UniProtKB-KW"/>
</dbReference>
<evidence type="ECO:0000256" key="6">
    <source>
        <dbReference type="ARBA" id="ARBA00022816"/>
    </source>
</evidence>
<proteinExistence type="inferred from homology"/>
<evidence type="ECO:0000256" key="9">
    <source>
        <dbReference type="ARBA" id="ARBA00023242"/>
    </source>
</evidence>
<evidence type="ECO:0000256" key="8">
    <source>
        <dbReference type="ARBA" id="ARBA00023212"/>
    </source>
</evidence>
<keyword evidence="3" id="KW-0813">Transport</keyword>
<comment type="similarity">
    <text evidence="10">Belongs to the dynein light chain family.</text>
</comment>
<evidence type="ECO:0000256" key="10">
    <source>
        <dbReference type="RuleBase" id="RU365010"/>
    </source>
</evidence>
<organism evidence="11 12">
    <name type="scientific">Fasciolopsis buskii</name>
    <dbReference type="NCBI Taxonomy" id="27845"/>
    <lineage>
        <taxon>Eukaryota</taxon>
        <taxon>Metazoa</taxon>
        <taxon>Spiralia</taxon>
        <taxon>Lophotrochozoa</taxon>
        <taxon>Platyhelminthes</taxon>
        <taxon>Trematoda</taxon>
        <taxon>Digenea</taxon>
        <taxon>Plagiorchiida</taxon>
        <taxon>Echinostomata</taxon>
        <taxon>Echinostomatoidea</taxon>
        <taxon>Fasciolidae</taxon>
        <taxon>Fasciolopsis</taxon>
    </lineage>
</organism>
<accession>A0A8E0RRJ4</accession>
<dbReference type="PANTHER" id="PTHR11886">
    <property type="entry name" value="DYNEIN LIGHT CHAIN"/>
    <property type="match status" value="1"/>
</dbReference>
<gene>
    <name evidence="11" type="ORF">FBUS_05803</name>
</gene>
<evidence type="ECO:0000256" key="4">
    <source>
        <dbReference type="ARBA" id="ARBA00022490"/>
    </source>
</evidence>
<dbReference type="GO" id="GO:0045505">
    <property type="term" value="F:dynein intermediate chain binding"/>
    <property type="evidence" value="ECO:0007669"/>
    <property type="project" value="TreeGrafter"/>
</dbReference>
<dbReference type="AlphaFoldDB" id="A0A8E0RRJ4"/>
<protein>
    <recommendedName>
        <fullName evidence="10">Dynein light chain</fullName>
    </recommendedName>
</protein>
<keyword evidence="9" id="KW-0539">Nucleus</keyword>
<dbReference type="InterPro" id="IPR037177">
    <property type="entry name" value="DLC_sf"/>
</dbReference>
<comment type="subcellular location">
    <subcellularLocation>
        <location evidence="2 10">Cytoplasm</location>
        <location evidence="2 10">Cytoskeleton</location>
    </subcellularLocation>
    <subcellularLocation>
        <location evidence="1">Nucleus</location>
    </subcellularLocation>
</comment>
<comment type="caution">
    <text evidence="11">The sequence shown here is derived from an EMBL/GenBank/DDBJ whole genome shotgun (WGS) entry which is preliminary data.</text>
</comment>
<keyword evidence="8 10" id="KW-0206">Cytoskeleton</keyword>
<keyword evidence="5 10" id="KW-0493">Microtubule</keyword>
<dbReference type="Pfam" id="PF01221">
    <property type="entry name" value="Dynein_light"/>
    <property type="match status" value="1"/>
</dbReference>
<dbReference type="SMART" id="SM01375">
    <property type="entry name" value="Dynein_light"/>
    <property type="match status" value="1"/>
</dbReference>
<dbReference type="GO" id="GO:0005634">
    <property type="term" value="C:nucleus"/>
    <property type="evidence" value="ECO:0007669"/>
    <property type="project" value="UniProtKB-SubCell"/>
</dbReference>
<dbReference type="Proteomes" id="UP000728185">
    <property type="component" value="Unassembled WGS sequence"/>
</dbReference>
<evidence type="ECO:0000256" key="7">
    <source>
        <dbReference type="ARBA" id="ARBA00022927"/>
    </source>
</evidence>
<evidence type="ECO:0000313" key="11">
    <source>
        <dbReference type="EMBL" id="KAA0186087.1"/>
    </source>
</evidence>
<dbReference type="GO" id="GO:0015031">
    <property type="term" value="P:protein transport"/>
    <property type="evidence" value="ECO:0007669"/>
    <property type="project" value="UniProtKB-KW"/>
</dbReference>
<keyword evidence="12" id="KW-1185">Reference proteome</keyword>
<dbReference type="EMBL" id="LUCM01009964">
    <property type="protein sequence ID" value="KAA0186087.1"/>
    <property type="molecule type" value="Genomic_DNA"/>
</dbReference>
<evidence type="ECO:0000256" key="1">
    <source>
        <dbReference type="ARBA" id="ARBA00004123"/>
    </source>
</evidence>
<keyword evidence="11" id="KW-0966">Cell projection</keyword>
<dbReference type="PANTHER" id="PTHR11886:SF35">
    <property type="entry name" value="DYNEIN LIGHT CHAIN"/>
    <property type="match status" value="1"/>
</dbReference>
<keyword evidence="4 10" id="KW-0963">Cytoplasm</keyword>
<name>A0A8E0RRJ4_9TREM</name>